<protein>
    <submittedName>
        <fullName evidence="1">Uncharacterized protein</fullName>
    </submittedName>
</protein>
<name>A0A195FQM5_9HYME</name>
<accession>A0A195FQM5</accession>
<gene>
    <name evidence="1" type="ORF">ALC56_02683</name>
</gene>
<dbReference type="Proteomes" id="UP000078541">
    <property type="component" value="Unassembled WGS sequence"/>
</dbReference>
<dbReference type="EMBL" id="KQ981305">
    <property type="protein sequence ID" value="KYN42880.1"/>
    <property type="molecule type" value="Genomic_DNA"/>
</dbReference>
<evidence type="ECO:0000313" key="1">
    <source>
        <dbReference type="EMBL" id="KYN42880.1"/>
    </source>
</evidence>
<evidence type="ECO:0000313" key="2">
    <source>
        <dbReference type="Proteomes" id="UP000078541"/>
    </source>
</evidence>
<dbReference type="AlphaFoldDB" id="A0A195FQM5"/>
<organism evidence="1 2">
    <name type="scientific">Trachymyrmex septentrionalis</name>
    <dbReference type="NCBI Taxonomy" id="34720"/>
    <lineage>
        <taxon>Eukaryota</taxon>
        <taxon>Metazoa</taxon>
        <taxon>Ecdysozoa</taxon>
        <taxon>Arthropoda</taxon>
        <taxon>Hexapoda</taxon>
        <taxon>Insecta</taxon>
        <taxon>Pterygota</taxon>
        <taxon>Neoptera</taxon>
        <taxon>Endopterygota</taxon>
        <taxon>Hymenoptera</taxon>
        <taxon>Apocrita</taxon>
        <taxon>Aculeata</taxon>
        <taxon>Formicoidea</taxon>
        <taxon>Formicidae</taxon>
        <taxon>Myrmicinae</taxon>
        <taxon>Trachymyrmex</taxon>
    </lineage>
</organism>
<reference evidence="1 2" key="1">
    <citation type="submission" date="2016-03" db="EMBL/GenBank/DDBJ databases">
        <title>Trachymyrmex septentrionalis WGS genome.</title>
        <authorList>
            <person name="Nygaard S."/>
            <person name="Hu H."/>
            <person name="Boomsma J."/>
            <person name="Zhang G."/>
        </authorList>
    </citation>
    <scope>NUCLEOTIDE SEQUENCE [LARGE SCALE GENOMIC DNA]</scope>
    <source>
        <strain evidence="1">Tsep2-gDNA-1</strain>
        <tissue evidence="1">Whole body</tissue>
    </source>
</reference>
<sequence>MRLSDAIEQKIVHREVILLITNLSNVLGKSKSDNTSLKLTIAHLTDLYHAFEELNDELAILDPNEAHESEFVVIQEQFLFTRGKN</sequence>
<proteinExistence type="predicted"/>
<keyword evidence="2" id="KW-1185">Reference proteome</keyword>